<evidence type="ECO:0000256" key="3">
    <source>
        <dbReference type="SAM" id="MobiDB-lite"/>
    </source>
</evidence>
<dbReference type="PANTHER" id="PTHR12151:SF25">
    <property type="entry name" value="LINALOOL DEHYDRATASE_ISOMERASE DOMAIN-CONTAINING PROTEIN"/>
    <property type="match status" value="1"/>
</dbReference>
<gene>
    <name evidence="6" type="ORF">RM423_10005</name>
</gene>
<protein>
    <submittedName>
        <fullName evidence="6">SCO family protein</fullName>
    </submittedName>
</protein>
<evidence type="ECO:0000256" key="2">
    <source>
        <dbReference type="ARBA" id="ARBA00023008"/>
    </source>
</evidence>
<keyword evidence="7" id="KW-1185">Reference proteome</keyword>
<dbReference type="PROSITE" id="PS51352">
    <property type="entry name" value="THIOREDOXIN_2"/>
    <property type="match status" value="1"/>
</dbReference>
<keyword evidence="4" id="KW-0732">Signal</keyword>
<feature type="region of interest" description="Disordered" evidence="3">
    <location>
        <begin position="21"/>
        <end position="53"/>
    </location>
</feature>
<feature type="compositionally biased region" description="Polar residues" evidence="3">
    <location>
        <begin position="21"/>
        <end position="33"/>
    </location>
</feature>
<dbReference type="SUPFAM" id="SSF52833">
    <property type="entry name" value="Thioredoxin-like"/>
    <property type="match status" value="1"/>
</dbReference>
<dbReference type="InterPro" id="IPR036249">
    <property type="entry name" value="Thioredoxin-like_sf"/>
</dbReference>
<dbReference type="PROSITE" id="PS51257">
    <property type="entry name" value="PROKAR_LIPOPROTEIN"/>
    <property type="match status" value="1"/>
</dbReference>
<proteinExistence type="inferred from homology"/>
<dbReference type="RefSeq" id="WP_311422881.1">
    <property type="nucleotide sequence ID" value="NZ_JAVREH010000010.1"/>
</dbReference>
<feature type="chain" id="PRO_5045135241" evidence="4">
    <location>
        <begin position="25"/>
        <end position="212"/>
    </location>
</feature>
<feature type="domain" description="Thioredoxin" evidence="5">
    <location>
        <begin position="48"/>
        <end position="200"/>
    </location>
</feature>
<evidence type="ECO:0000313" key="6">
    <source>
        <dbReference type="EMBL" id="MDT0261727.1"/>
    </source>
</evidence>
<dbReference type="InterPro" id="IPR003782">
    <property type="entry name" value="SCO1/SenC"/>
</dbReference>
<sequence>MTKRLLTGLAAAMLVVTGCSGTSAQPAPSATRSELNDHTDPTYSGLRLTPPQPRPQFTLTDEAGKPFKFGSVTAGKPTLLYFGYTNCPDVCPTTLADIATALRRVPANVRTATQVVFVTTDVKHDTGPVLKSYLSKFDAGLGNKFVGLTGTQSEIDAAQAAAHVTLAQDEGQTHSAQVLLYGSDDYARVAFLQSNDEAGQVVHDLPLVAGIK</sequence>
<dbReference type="Pfam" id="PF02630">
    <property type="entry name" value="SCO1-SenC"/>
    <property type="match status" value="1"/>
</dbReference>
<comment type="caution">
    <text evidence="6">The sequence shown here is derived from an EMBL/GenBank/DDBJ whole genome shotgun (WGS) entry which is preliminary data.</text>
</comment>
<accession>A0ABU2J9T4</accession>
<comment type="similarity">
    <text evidence="1">Belongs to the SCO1/2 family.</text>
</comment>
<dbReference type="CDD" id="cd02968">
    <property type="entry name" value="SCO"/>
    <property type="match status" value="1"/>
</dbReference>
<dbReference type="Gene3D" id="3.40.30.10">
    <property type="entry name" value="Glutaredoxin"/>
    <property type="match status" value="1"/>
</dbReference>
<keyword evidence="2" id="KW-0186">Copper</keyword>
<evidence type="ECO:0000256" key="4">
    <source>
        <dbReference type="SAM" id="SignalP"/>
    </source>
</evidence>
<organism evidence="6 7">
    <name type="scientific">Jatrophihabitans lederbergiae</name>
    <dbReference type="NCBI Taxonomy" id="3075547"/>
    <lineage>
        <taxon>Bacteria</taxon>
        <taxon>Bacillati</taxon>
        <taxon>Actinomycetota</taxon>
        <taxon>Actinomycetes</taxon>
        <taxon>Jatrophihabitantales</taxon>
        <taxon>Jatrophihabitantaceae</taxon>
        <taxon>Jatrophihabitans</taxon>
    </lineage>
</organism>
<evidence type="ECO:0000259" key="5">
    <source>
        <dbReference type="PROSITE" id="PS51352"/>
    </source>
</evidence>
<dbReference type="Proteomes" id="UP001183176">
    <property type="component" value="Unassembled WGS sequence"/>
</dbReference>
<dbReference type="PANTHER" id="PTHR12151">
    <property type="entry name" value="ELECTRON TRANSPORT PROTIN SCO1/SENC FAMILY MEMBER"/>
    <property type="match status" value="1"/>
</dbReference>
<feature type="signal peptide" evidence="4">
    <location>
        <begin position="1"/>
        <end position="24"/>
    </location>
</feature>
<evidence type="ECO:0000256" key="1">
    <source>
        <dbReference type="ARBA" id="ARBA00010996"/>
    </source>
</evidence>
<name>A0ABU2J9T4_9ACTN</name>
<dbReference type="InterPro" id="IPR013766">
    <property type="entry name" value="Thioredoxin_domain"/>
</dbReference>
<evidence type="ECO:0000313" key="7">
    <source>
        <dbReference type="Proteomes" id="UP001183176"/>
    </source>
</evidence>
<dbReference type="EMBL" id="JAVREH010000010">
    <property type="protein sequence ID" value="MDT0261727.1"/>
    <property type="molecule type" value="Genomic_DNA"/>
</dbReference>
<reference evidence="7" key="1">
    <citation type="submission" date="2023-07" db="EMBL/GenBank/DDBJ databases">
        <title>30 novel species of actinomycetes from the DSMZ collection.</title>
        <authorList>
            <person name="Nouioui I."/>
        </authorList>
    </citation>
    <scope>NUCLEOTIDE SEQUENCE [LARGE SCALE GENOMIC DNA]</scope>
    <source>
        <strain evidence="7">DSM 44399</strain>
    </source>
</reference>